<sequence length="255" mass="27250">MQPSTKRAATVTDAAHTFTDLDEYVTLRVDEGAITVEVSVPGFRQPPAVLAALLTELAARLPDPDAAARDHLAASAEAIGRLRQAAAEGGYEAFAAMMRGRLGIDAAPDTLSRDPEFDRAIANRLDGVLDAMRSAQAPRPRPPAEVLTVEVRSAEGDLVVASSTEQVVARVEIGADARRRGPDGLGRALTALIAEAREELRRTAEARAREEMPDSHVKAVDTAPEIAEKAGRAATMMTDRIMQMHESLNRKAGGR</sequence>
<dbReference type="Proteomes" id="UP000477750">
    <property type="component" value="Unassembled WGS sequence"/>
</dbReference>
<dbReference type="EMBL" id="WIAO01000046">
    <property type="protein sequence ID" value="MQM28522.1"/>
    <property type="molecule type" value="Genomic_DNA"/>
</dbReference>
<keyword evidence="2" id="KW-1185">Reference proteome</keyword>
<reference evidence="1 2" key="1">
    <citation type="submission" date="2019-10" db="EMBL/GenBank/DDBJ databases">
        <title>Glycomyces albidus sp. nov., a novel actinomycete isolated from rhizosphere soil of wheat (Triticum aestivum L.).</title>
        <authorList>
            <person name="Qian L."/>
        </authorList>
    </citation>
    <scope>NUCLEOTIDE SEQUENCE [LARGE SCALE GENOMIC DNA]</scope>
    <source>
        <strain evidence="1 2">NEAU-7082</strain>
    </source>
</reference>
<organism evidence="1 2">
    <name type="scientific">Glycomyces albidus</name>
    <dbReference type="NCBI Taxonomy" id="2656774"/>
    <lineage>
        <taxon>Bacteria</taxon>
        <taxon>Bacillati</taxon>
        <taxon>Actinomycetota</taxon>
        <taxon>Actinomycetes</taxon>
        <taxon>Glycomycetales</taxon>
        <taxon>Glycomycetaceae</taxon>
        <taxon>Glycomyces</taxon>
    </lineage>
</organism>
<protein>
    <submittedName>
        <fullName evidence="1">Uncharacterized protein</fullName>
    </submittedName>
</protein>
<gene>
    <name evidence="1" type="ORF">GFD30_23605</name>
</gene>
<name>A0A6L5GFN0_9ACTN</name>
<comment type="caution">
    <text evidence="1">The sequence shown here is derived from an EMBL/GenBank/DDBJ whole genome shotgun (WGS) entry which is preliminary data.</text>
</comment>
<evidence type="ECO:0000313" key="1">
    <source>
        <dbReference type="EMBL" id="MQM28522.1"/>
    </source>
</evidence>
<dbReference type="AlphaFoldDB" id="A0A6L5GFN0"/>
<proteinExistence type="predicted"/>
<accession>A0A6L5GFN0</accession>
<evidence type="ECO:0000313" key="2">
    <source>
        <dbReference type="Proteomes" id="UP000477750"/>
    </source>
</evidence>